<organism evidence="1 2">
    <name type="scientific">Methanobrevibacter thaueri</name>
    <dbReference type="NCBI Taxonomy" id="190975"/>
    <lineage>
        <taxon>Archaea</taxon>
        <taxon>Methanobacteriati</taxon>
        <taxon>Methanobacteriota</taxon>
        <taxon>Methanomada group</taxon>
        <taxon>Methanobacteria</taxon>
        <taxon>Methanobacteriales</taxon>
        <taxon>Methanobacteriaceae</taxon>
        <taxon>Methanobrevibacter</taxon>
    </lineage>
</organism>
<accession>A0A8T3V789</accession>
<name>A0A8T3V789_9EURY</name>
<dbReference type="EMBL" id="SUTK01000062">
    <property type="protein sequence ID" value="MBE6502453.1"/>
    <property type="molecule type" value="Genomic_DNA"/>
</dbReference>
<evidence type="ECO:0000313" key="2">
    <source>
        <dbReference type="Proteomes" id="UP000783037"/>
    </source>
</evidence>
<reference evidence="1" key="1">
    <citation type="submission" date="2019-04" db="EMBL/GenBank/DDBJ databases">
        <title>Evolution of Biomass-Degrading Anaerobic Consortia Revealed by Metagenomics.</title>
        <authorList>
            <person name="Peng X."/>
        </authorList>
    </citation>
    <scope>NUCLEOTIDE SEQUENCE</scope>
    <source>
        <strain evidence="1">SIG18</strain>
    </source>
</reference>
<dbReference type="RefSeq" id="WP_303739542.1">
    <property type="nucleotide sequence ID" value="NZ_SUTK01000062.1"/>
</dbReference>
<dbReference type="Proteomes" id="UP000783037">
    <property type="component" value="Unassembled WGS sequence"/>
</dbReference>
<comment type="caution">
    <text evidence="1">The sequence shown here is derived from an EMBL/GenBank/DDBJ whole genome shotgun (WGS) entry which is preliminary data.</text>
</comment>
<dbReference type="AlphaFoldDB" id="A0A8T3V789"/>
<sequence length="222" mass="26121">MKNAFLDTNVIIAMIFLINSHHLKAKQVFNSYHHYYWSNSVVKEFNRRFGEKQINLKIFFEDLKLFMENPEKDLYSDVDLLIFLKKHYSEKLFEDSKNSIKPFWNHYIGVESMIPFLNMKKSINFCLNDLMITSVKNKEKLENKLILAPQRENDYSVIDAMLESFGVHYEDRSVILDGHDFACFSSQPVDFVTFDEDCFNGAKNVGRLCFNSVKGRFDFKAS</sequence>
<evidence type="ECO:0000313" key="1">
    <source>
        <dbReference type="EMBL" id="MBE6502453.1"/>
    </source>
</evidence>
<proteinExistence type="predicted"/>
<gene>
    <name evidence="1" type="ORF">E7Z79_08450</name>
</gene>
<protein>
    <submittedName>
        <fullName evidence="1">Uncharacterized protein</fullName>
    </submittedName>
</protein>